<evidence type="ECO:0000313" key="8">
    <source>
        <dbReference type="EMBL" id="KAJ8609337.1"/>
    </source>
</evidence>
<dbReference type="Proteomes" id="UP001230188">
    <property type="component" value="Unassembled WGS sequence"/>
</dbReference>
<accession>A0AAD7XPQ8</accession>
<keyword evidence="5" id="KW-0472">Membrane</keyword>
<dbReference type="Gene3D" id="3.10.120.10">
    <property type="entry name" value="Cytochrome b5-like heme/steroid binding domain"/>
    <property type="match status" value="1"/>
</dbReference>
<evidence type="ECO:0000256" key="3">
    <source>
        <dbReference type="ARBA" id="ARBA00023004"/>
    </source>
</evidence>
<evidence type="ECO:0000256" key="6">
    <source>
        <dbReference type="SAM" id="SignalP"/>
    </source>
</evidence>
<dbReference type="GO" id="GO:0016020">
    <property type="term" value="C:membrane"/>
    <property type="evidence" value="ECO:0007669"/>
    <property type="project" value="TreeGrafter"/>
</dbReference>
<dbReference type="PANTHER" id="PTHR19359">
    <property type="entry name" value="CYTOCHROME B5"/>
    <property type="match status" value="1"/>
</dbReference>
<dbReference type="PROSITE" id="PS50255">
    <property type="entry name" value="CYTOCHROME_B5_2"/>
    <property type="match status" value="1"/>
</dbReference>
<evidence type="ECO:0000256" key="4">
    <source>
        <dbReference type="ARBA" id="ARBA00038168"/>
    </source>
</evidence>
<evidence type="ECO:0000313" key="9">
    <source>
        <dbReference type="Proteomes" id="UP001230188"/>
    </source>
</evidence>
<dbReference type="InterPro" id="IPR050668">
    <property type="entry name" value="Cytochrome_b5"/>
</dbReference>
<keyword evidence="2" id="KW-0479">Metal-binding</keyword>
<feature type="transmembrane region" description="Helical" evidence="5">
    <location>
        <begin position="232"/>
        <end position="251"/>
    </location>
</feature>
<name>A0AAD7XPQ8_9STRA</name>
<dbReference type="GO" id="GO:0046872">
    <property type="term" value="F:metal ion binding"/>
    <property type="evidence" value="ECO:0007669"/>
    <property type="project" value="UniProtKB-KW"/>
</dbReference>
<keyword evidence="9" id="KW-1185">Reference proteome</keyword>
<feature type="chain" id="PRO_5042025216" description="Cytochrome b5 heme-binding domain-containing protein" evidence="6">
    <location>
        <begin position="20"/>
        <end position="416"/>
    </location>
</feature>
<protein>
    <recommendedName>
        <fullName evidence="7">Cytochrome b5 heme-binding domain-containing protein</fullName>
    </recommendedName>
</protein>
<dbReference type="InterPro" id="IPR036400">
    <property type="entry name" value="Cyt_B5-like_heme/steroid_sf"/>
</dbReference>
<dbReference type="AlphaFoldDB" id="A0AAD7XPQ8"/>
<keyword evidence="3" id="KW-0408">Iron</keyword>
<evidence type="ECO:0000256" key="2">
    <source>
        <dbReference type="ARBA" id="ARBA00022723"/>
    </source>
</evidence>
<proteinExistence type="inferred from homology"/>
<dbReference type="SUPFAM" id="SSF55856">
    <property type="entry name" value="Cytochrome b5-like heme/steroid binding domain"/>
    <property type="match status" value="1"/>
</dbReference>
<dbReference type="Pfam" id="PF00173">
    <property type="entry name" value="Cyt-b5"/>
    <property type="match status" value="1"/>
</dbReference>
<dbReference type="InterPro" id="IPR001199">
    <property type="entry name" value="Cyt_B5-like_heme/steroid-bd"/>
</dbReference>
<dbReference type="GO" id="GO:0020037">
    <property type="term" value="F:heme binding"/>
    <property type="evidence" value="ECO:0007669"/>
    <property type="project" value="TreeGrafter"/>
</dbReference>
<comment type="caution">
    <text evidence="8">The sequence shown here is derived from an EMBL/GenBank/DDBJ whole genome shotgun (WGS) entry which is preliminary data.</text>
</comment>
<keyword evidence="5" id="KW-0812">Transmembrane</keyword>
<evidence type="ECO:0000256" key="1">
    <source>
        <dbReference type="ARBA" id="ARBA00022617"/>
    </source>
</evidence>
<organism evidence="8 9">
    <name type="scientific">Chrysophaeum taylorii</name>
    <dbReference type="NCBI Taxonomy" id="2483200"/>
    <lineage>
        <taxon>Eukaryota</taxon>
        <taxon>Sar</taxon>
        <taxon>Stramenopiles</taxon>
        <taxon>Ochrophyta</taxon>
        <taxon>Pelagophyceae</taxon>
        <taxon>Pelagomonadales</taxon>
        <taxon>Pelagomonadaceae</taxon>
        <taxon>Chrysophaeum</taxon>
    </lineage>
</organism>
<sequence length="416" mass="45258">MRWLALLVVGAAGLRPVVLHSRRCYARRMSAMVEAESVVKKSSDIIVVIGDKRVNVTEYAREHPGGAEVLRRFHGKNATKAFEAARHSKHAHDLVQRLSLSSSSSSSSSSFGALADRGASVAEKLFTPEDKSQTHKVLGLFCLGHYAWRYALALASGDVTAGFGAIGAFGIAALLAHAALSLSSFKFHVPRERMAKRPMIWSEFRVHNTCFALRSFLCCVLAAVAVDGPPALHRLCVVGCSAVALASLYGADVATAHLRQNSTESTTATMPYWHGASDRTQQSFKKFYAYCQFCATLGCLAPANPCWPFVIALPIQLASFLMTLVRKSILTTRGYHYIYTASLVLPFFVGLRDAIAMARPDFFLLLPIAALLLLLRRRGVNKYALWLPVIAGRIAIAVFSVHPNVPDSLLLPPASS</sequence>
<feature type="transmembrane region" description="Helical" evidence="5">
    <location>
        <begin position="163"/>
        <end position="185"/>
    </location>
</feature>
<evidence type="ECO:0000256" key="5">
    <source>
        <dbReference type="SAM" id="Phobius"/>
    </source>
</evidence>
<evidence type="ECO:0000259" key="7">
    <source>
        <dbReference type="PROSITE" id="PS50255"/>
    </source>
</evidence>
<keyword evidence="6" id="KW-0732">Signal</keyword>
<reference evidence="8" key="1">
    <citation type="submission" date="2023-01" db="EMBL/GenBank/DDBJ databases">
        <title>Metagenome sequencing of chrysophaentin producing Chrysophaeum taylorii.</title>
        <authorList>
            <person name="Davison J."/>
            <person name="Bewley C."/>
        </authorList>
    </citation>
    <scope>NUCLEOTIDE SEQUENCE</scope>
    <source>
        <strain evidence="8">NIES-1699</strain>
    </source>
</reference>
<feature type="transmembrane region" description="Helical" evidence="5">
    <location>
        <begin position="357"/>
        <end position="376"/>
    </location>
</feature>
<keyword evidence="1" id="KW-0349">Heme</keyword>
<feature type="transmembrane region" description="Helical" evidence="5">
    <location>
        <begin position="383"/>
        <end position="402"/>
    </location>
</feature>
<gene>
    <name evidence="8" type="ORF">CTAYLR_009124</name>
</gene>
<dbReference type="EMBL" id="JAQMWT010000142">
    <property type="protein sequence ID" value="KAJ8609337.1"/>
    <property type="molecule type" value="Genomic_DNA"/>
</dbReference>
<keyword evidence="5" id="KW-1133">Transmembrane helix</keyword>
<comment type="similarity">
    <text evidence="4">Belongs to the cytochrome b5 family.</text>
</comment>
<feature type="signal peptide" evidence="6">
    <location>
        <begin position="1"/>
        <end position="19"/>
    </location>
</feature>
<feature type="domain" description="Cytochrome b5 heme-binding" evidence="7">
    <location>
        <begin position="27"/>
        <end position="115"/>
    </location>
</feature>
<dbReference type="SMART" id="SM01117">
    <property type="entry name" value="Cyt-b5"/>
    <property type="match status" value="1"/>
</dbReference>
<feature type="transmembrane region" description="Helical" evidence="5">
    <location>
        <begin position="206"/>
        <end position="226"/>
    </location>
</feature>